<evidence type="ECO:0000313" key="1">
    <source>
        <dbReference type="EMBL" id="GAO44668.1"/>
    </source>
</evidence>
<sequence length="105" mass="11400">MLLLPDGHMVGVLLGSCLFGLDGKVKAKYFHHTLYTLEGEILASERSAPDTLAELAKRPSISAAWEIIKRIKDHTCPIIQPKSEWADLNMAAYFSSPAAAAATFA</sequence>
<gene>
    <name evidence="1" type="ORF">FPE01S_03_07070</name>
</gene>
<accession>A0A0E9N4F1</accession>
<dbReference type="AlphaFoldDB" id="A0A0E9N4F1"/>
<dbReference type="EMBL" id="BBWV01000003">
    <property type="protein sequence ID" value="GAO44668.1"/>
    <property type="molecule type" value="Genomic_DNA"/>
</dbReference>
<proteinExistence type="predicted"/>
<dbReference type="STRING" id="1220578.FPE01S_03_07070"/>
<name>A0A0E9N4F1_9BACT</name>
<comment type="caution">
    <text evidence="1">The sequence shown here is derived from an EMBL/GenBank/DDBJ whole genome shotgun (WGS) entry which is preliminary data.</text>
</comment>
<evidence type="ECO:0000313" key="2">
    <source>
        <dbReference type="Proteomes" id="UP000033121"/>
    </source>
</evidence>
<dbReference type="Proteomes" id="UP000033121">
    <property type="component" value="Unassembled WGS sequence"/>
</dbReference>
<organism evidence="1 2">
    <name type="scientific">Flavihumibacter petaseus NBRC 106054</name>
    <dbReference type="NCBI Taxonomy" id="1220578"/>
    <lineage>
        <taxon>Bacteria</taxon>
        <taxon>Pseudomonadati</taxon>
        <taxon>Bacteroidota</taxon>
        <taxon>Chitinophagia</taxon>
        <taxon>Chitinophagales</taxon>
        <taxon>Chitinophagaceae</taxon>
        <taxon>Flavihumibacter</taxon>
    </lineage>
</organism>
<protein>
    <submittedName>
        <fullName evidence="1">Uncharacterized protein</fullName>
    </submittedName>
</protein>
<reference evidence="1 2" key="1">
    <citation type="submission" date="2015-04" db="EMBL/GenBank/DDBJ databases">
        <title>Whole genome shotgun sequence of Flavihumibacter petaseus NBRC 106054.</title>
        <authorList>
            <person name="Miyazawa S."/>
            <person name="Hosoyama A."/>
            <person name="Hashimoto M."/>
            <person name="Noguchi M."/>
            <person name="Tsuchikane K."/>
            <person name="Ohji S."/>
            <person name="Yamazoe A."/>
            <person name="Ichikawa N."/>
            <person name="Kimura A."/>
            <person name="Fujita N."/>
        </authorList>
    </citation>
    <scope>NUCLEOTIDE SEQUENCE [LARGE SCALE GENOMIC DNA]</scope>
    <source>
        <strain evidence="1 2">NBRC 106054</strain>
    </source>
</reference>
<keyword evidence="2" id="KW-1185">Reference proteome</keyword>